<proteinExistence type="predicted"/>
<evidence type="ECO:0000259" key="3">
    <source>
        <dbReference type="Pfam" id="PF08241"/>
    </source>
</evidence>
<protein>
    <recommendedName>
        <fullName evidence="3">Methyltransferase type 11 domain-containing protein</fullName>
    </recommendedName>
</protein>
<reference evidence="4" key="1">
    <citation type="submission" date="2019-10" db="EMBL/GenBank/DDBJ databases">
        <authorList>
            <person name="Zhang R."/>
            <person name="Pan Y."/>
            <person name="Wang J."/>
            <person name="Ma R."/>
            <person name="Yu S."/>
        </authorList>
    </citation>
    <scope>NUCLEOTIDE SEQUENCE</scope>
    <source>
        <strain evidence="4">LA-IB0</strain>
        <tissue evidence="4">Leaf</tissue>
    </source>
</reference>
<dbReference type="InterPro" id="IPR050602">
    <property type="entry name" value="Malonyl-ACP_OMT"/>
</dbReference>
<evidence type="ECO:0000256" key="2">
    <source>
        <dbReference type="ARBA" id="ARBA00022679"/>
    </source>
</evidence>
<dbReference type="GO" id="GO:0032981">
    <property type="term" value="P:mitochondrial respiratory chain complex I assembly"/>
    <property type="evidence" value="ECO:0007669"/>
    <property type="project" value="TreeGrafter"/>
</dbReference>
<dbReference type="PANTHER" id="PTHR13090">
    <property type="entry name" value="ARGININE-HYDROXYLASE NDUFAF5, MITOCHONDRIAL"/>
    <property type="match status" value="1"/>
</dbReference>
<name>A0AAV6WZ03_9LAMI</name>
<dbReference type="GO" id="GO:0032259">
    <property type="term" value="P:methylation"/>
    <property type="evidence" value="ECO:0007669"/>
    <property type="project" value="UniProtKB-KW"/>
</dbReference>
<evidence type="ECO:0000313" key="4">
    <source>
        <dbReference type="EMBL" id="KAG8372205.1"/>
    </source>
</evidence>
<accession>A0AAV6WZ03</accession>
<dbReference type="SUPFAM" id="SSF53335">
    <property type="entry name" value="S-adenosyl-L-methionine-dependent methyltransferases"/>
    <property type="match status" value="1"/>
</dbReference>
<dbReference type="EMBL" id="WHWC01000012">
    <property type="protein sequence ID" value="KAG8372205.1"/>
    <property type="molecule type" value="Genomic_DNA"/>
</dbReference>
<dbReference type="PANTHER" id="PTHR13090:SF1">
    <property type="entry name" value="ARGININE-HYDROXYLASE NDUFAF5, MITOCHONDRIAL"/>
    <property type="match status" value="1"/>
</dbReference>
<dbReference type="Pfam" id="PF08241">
    <property type="entry name" value="Methyltransf_11"/>
    <property type="match status" value="1"/>
</dbReference>
<dbReference type="CDD" id="cd02440">
    <property type="entry name" value="AdoMet_MTases"/>
    <property type="match status" value="1"/>
</dbReference>
<evidence type="ECO:0000313" key="5">
    <source>
        <dbReference type="Proteomes" id="UP000826271"/>
    </source>
</evidence>
<dbReference type="Proteomes" id="UP000826271">
    <property type="component" value="Unassembled WGS sequence"/>
</dbReference>
<dbReference type="AlphaFoldDB" id="A0AAV6WZ03"/>
<dbReference type="GO" id="GO:0008757">
    <property type="term" value="F:S-adenosylmethionine-dependent methyltransferase activity"/>
    <property type="evidence" value="ECO:0007669"/>
    <property type="project" value="InterPro"/>
</dbReference>
<keyword evidence="5" id="KW-1185">Reference proteome</keyword>
<comment type="caution">
    <text evidence="4">The sequence shown here is derived from an EMBL/GenBank/DDBJ whole genome shotgun (WGS) entry which is preliminary data.</text>
</comment>
<feature type="domain" description="Methyltransferase type 11" evidence="3">
    <location>
        <begin position="96"/>
        <end position="178"/>
    </location>
</feature>
<organism evidence="4 5">
    <name type="scientific">Buddleja alternifolia</name>
    <dbReference type="NCBI Taxonomy" id="168488"/>
    <lineage>
        <taxon>Eukaryota</taxon>
        <taxon>Viridiplantae</taxon>
        <taxon>Streptophyta</taxon>
        <taxon>Embryophyta</taxon>
        <taxon>Tracheophyta</taxon>
        <taxon>Spermatophyta</taxon>
        <taxon>Magnoliopsida</taxon>
        <taxon>eudicotyledons</taxon>
        <taxon>Gunneridae</taxon>
        <taxon>Pentapetalae</taxon>
        <taxon>asterids</taxon>
        <taxon>lamiids</taxon>
        <taxon>Lamiales</taxon>
        <taxon>Scrophulariaceae</taxon>
        <taxon>Buddlejeae</taxon>
        <taxon>Buddleja</taxon>
    </lineage>
</organism>
<keyword evidence="1" id="KW-0489">Methyltransferase</keyword>
<keyword evidence="2" id="KW-0808">Transferase</keyword>
<dbReference type="InterPro" id="IPR029063">
    <property type="entry name" value="SAM-dependent_MTases_sf"/>
</dbReference>
<dbReference type="GO" id="GO:0005739">
    <property type="term" value="C:mitochondrion"/>
    <property type="evidence" value="ECO:0007669"/>
    <property type="project" value="TreeGrafter"/>
</dbReference>
<dbReference type="GO" id="GO:0009820">
    <property type="term" value="P:alkaloid metabolic process"/>
    <property type="evidence" value="ECO:0007669"/>
    <property type="project" value="UniProtKB-KW"/>
</dbReference>
<dbReference type="InterPro" id="IPR013216">
    <property type="entry name" value="Methyltransf_11"/>
</dbReference>
<evidence type="ECO:0000256" key="1">
    <source>
        <dbReference type="ARBA" id="ARBA00022603"/>
    </source>
</evidence>
<dbReference type="Gene3D" id="3.40.50.150">
    <property type="entry name" value="Vaccinia Virus protein VP39"/>
    <property type="match status" value="1"/>
</dbReference>
<gene>
    <name evidence="4" type="ORF">BUALT_Bualt12G0042300</name>
</gene>
<sequence>MSAAADLCRRSLCGVLRRSSRLYCTDQSSRVKIFDRNLKRKQRDRAAWLMSSKDSLLDAVAENLLDRLEDCKKTFPTALCMGGSLEAIMRLSHGRGGIEKLIMMDTSHDMVKLCKQAEQNLPNKNVETSFIVADEEFLPVKESSLDLVITSLGLHWTNDLPGAMIQSRLALKPDGLFLAAILGGETLKELRIACTVAQMEREGGISPRLSPLAQVRDAGNLLTRAGFTLPGVDVDEYTVRYNSALDLIEHLRTMGETNALLQRSKILKRETALATAAVYESMFAAEDGTIPATFQVIYMTGWKEHPSQPRAKTRGSATVSFQDLQKQFGGGT</sequence>